<dbReference type="PANTHER" id="PTHR43283:SF3">
    <property type="entry name" value="BETA-LACTAMASE FAMILY PROTEIN (AFU_ORTHOLOGUE AFUA_5G07500)"/>
    <property type="match status" value="1"/>
</dbReference>
<dbReference type="InterPro" id="IPR050789">
    <property type="entry name" value="Diverse_Enzym_Activities"/>
</dbReference>
<keyword evidence="3" id="KW-1185">Reference proteome</keyword>
<dbReference type="InterPro" id="IPR012338">
    <property type="entry name" value="Beta-lactam/transpept-like"/>
</dbReference>
<dbReference type="EMBL" id="LT629772">
    <property type="protein sequence ID" value="SDS34750.1"/>
    <property type="molecule type" value="Genomic_DNA"/>
</dbReference>
<feature type="domain" description="Beta-lactamase-related" evidence="1">
    <location>
        <begin position="23"/>
        <end position="379"/>
    </location>
</feature>
<dbReference type="InterPro" id="IPR001466">
    <property type="entry name" value="Beta-lactam-related"/>
</dbReference>
<dbReference type="STRING" id="630515.SAMN04489812_1639"/>
<dbReference type="Proteomes" id="UP000199103">
    <property type="component" value="Chromosome I"/>
</dbReference>
<name>A0A1H1RGC9_9ACTN</name>
<gene>
    <name evidence="2" type="ORF">SAMN04489812_1639</name>
</gene>
<dbReference type="Gene3D" id="3.40.710.10">
    <property type="entry name" value="DD-peptidase/beta-lactamase superfamily"/>
    <property type="match status" value="1"/>
</dbReference>
<dbReference type="AlphaFoldDB" id="A0A1H1RGC9"/>
<evidence type="ECO:0000313" key="2">
    <source>
        <dbReference type="EMBL" id="SDS34750.1"/>
    </source>
</evidence>
<accession>A0A1H1RGC9</accession>
<protein>
    <submittedName>
        <fullName evidence="2">CubicO group peptidase, beta-lactamase class C family</fullName>
    </submittedName>
</protein>
<reference evidence="2 3" key="1">
    <citation type="submission" date="2016-10" db="EMBL/GenBank/DDBJ databases">
        <authorList>
            <person name="de Groot N.N."/>
        </authorList>
    </citation>
    <scope>NUCLEOTIDE SEQUENCE [LARGE SCALE GENOMIC DNA]</scope>
    <source>
        <strain evidence="2 3">DSM 21800</strain>
    </source>
</reference>
<dbReference type="Pfam" id="PF00144">
    <property type="entry name" value="Beta-lactamase"/>
    <property type="match status" value="1"/>
</dbReference>
<evidence type="ECO:0000259" key="1">
    <source>
        <dbReference type="Pfam" id="PF00144"/>
    </source>
</evidence>
<sequence length="391" mass="41642">MIVIPSASGGRIWQCVDMGELQRILDRSCTSGHVPGAGALVARDGEIEIAFAGEQTVGGPLMSEDTIVRIASITKPIVAAATMVLIERGLVGLDDPIDRWLDELAEPVVLRTLDGPVDDVVPAERQVTVRDLLTFSGGLGLPQRFDLPIAQLLFERISEGPPQPQQHPAPDEWLQRVATVPLLHQPGQGWTYNTGAELLGVLLGRAAGGTLFDVLTDTVLGPVGMADTAFFCTDVERIASLYQHTDDGLELIDPPDGQWAAEPPFLSGGGGLLSTVRDWYAFGAMLLAGGEHDGHQVLTEDSVRQMTSAHVDGGPKHLFLDGQGWGFGGGVDLRTTHPWNVPGRYGWVGGTGTAGYLIPSTGTVVVWMCQVQLGGPDDTRSMADVLTYAAR</sequence>
<dbReference type="PANTHER" id="PTHR43283">
    <property type="entry name" value="BETA-LACTAMASE-RELATED"/>
    <property type="match status" value="1"/>
</dbReference>
<organism evidence="2 3">
    <name type="scientific">Microlunatus soli</name>
    <dbReference type="NCBI Taxonomy" id="630515"/>
    <lineage>
        <taxon>Bacteria</taxon>
        <taxon>Bacillati</taxon>
        <taxon>Actinomycetota</taxon>
        <taxon>Actinomycetes</taxon>
        <taxon>Propionibacteriales</taxon>
        <taxon>Propionibacteriaceae</taxon>
        <taxon>Microlunatus</taxon>
    </lineage>
</organism>
<proteinExistence type="predicted"/>
<dbReference type="SUPFAM" id="SSF56601">
    <property type="entry name" value="beta-lactamase/transpeptidase-like"/>
    <property type="match status" value="1"/>
</dbReference>
<evidence type="ECO:0000313" key="3">
    <source>
        <dbReference type="Proteomes" id="UP000199103"/>
    </source>
</evidence>